<organism evidence="3 4">
    <name type="scientific">Limosilactobacillus reuteri</name>
    <name type="common">Lactobacillus reuteri</name>
    <dbReference type="NCBI Taxonomy" id="1598"/>
    <lineage>
        <taxon>Bacteria</taxon>
        <taxon>Bacillati</taxon>
        <taxon>Bacillota</taxon>
        <taxon>Bacilli</taxon>
        <taxon>Lactobacillales</taxon>
        <taxon>Lactobacillaceae</taxon>
        <taxon>Limosilactobacillus</taxon>
    </lineage>
</organism>
<dbReference type="InterPro" id="IPR010982">
    <property type="entry name" value="Lambda_DNA-bd_dom_sf"/>
</dbReference>
<reference evidence="4" key="1">
    <citation type="submission" date="2017-05" db="EMBL/GenBank/DDBJ databases">
        <authorList>
            <person name="Lin X.B."/>
            <person name="Stothard P."/>
            <person name="Tasseva G."/>
            <person name="Walter J."/>
        </authorList>
    </citation>
    <scope>NUCLEOTIDE SEQUENCE [LARGE SCALE GENOMIC DNA]</scope>
    <source>
        <strain evidence="4">114h</strain>
    </source>
</reference>
<dbReference type="EMBL" id="NGPL01000029">
    <property type="protein sequence ID" value="OYS69225.1"/>
    <property type="molecule type" value="Genomic_DNA"/>
</dbReference>
<comment type="caution">
    <text evidence="3">The sequence shown here is derived from an EMBL/GenBank/DDBJ whole genome shotgun (WGS) entry which is preliminary data.</text>
</comment>
<keyword evidence="1" id="KW-0238">DNA-binding</keyword>
<sequence length="145" mass="16748">MKNNDLAIRIVDLREKKNITQTELAKKMDLDKSSMSKIENGTRKVSSDEVAKLANIFNVTTDYLLGRTPTPQFTRRDERDVQKTLEEMFNGLSDKNALSYMKNGDQEIDEEDAELLRASLENAIRMSKILAKKKFTPKKYRKNDD</sequence>
<evidence type="ECO:0000256" key="1">
    <source>
        <dbReference type="ARBA" id="ARBA00023125"/>
    </source>
</evidence>
<dbReference type="Gene3D" id="1.10.260.40">
    <property type="entry name" value="lambda repressor-like DNA-binding domains"/>
    <property type="match status" value="1"/>
</dbReference>
<dbReference type="AlphaFoldDB" id="A0A256SQQ1"/>
<evidence type="ECO:0000259" key="2">
    <source>
        <dbReference type="PROSITE" id="PS50943"/>
    </source>
</evidence>
<dbReference type="Proteomes" id="UP000215747">
    <property type="component" value="Unassembled WGS sequence"/>
</dbReference>
<protein>
    <submittedName>
        <fullName evidence="3">Transcriptional regulator</fullName>
    </submittedName>
</protein>
<dbReference type="PANTHER" id="PTHR46558">
    <property type="entry name" value="TRACRIPTIONAL REGULATORY PROTEIN-RELATED-RELATED"/>
    <property type="match status" value="1"/>
</dbReference>
<dbReference type="PANTHER" id="PTHR46558:SF11">
    <property type="entry name" value="HTH-TYPE TRANSCRIPTIONAL REGULATOR XRE"/>
    <property type="match status" value="1"/>
</dbReference>
<dbReference type="Pfam" id="PF01381">
    <property type="entry name" value="HTH_3"/>
    <property type="match status" value="1"/>
</dbReference>
<feature type="domain" description="HTH cro/C1-type" evidence="2">
    <location>
        <begin position="10"/>
        <end position="64"/>
    </location>
</feature>
<dbReference type="PROSITE" id="PS50943">
    <property type="entry name" value="HTH_CROC1"/>
    <property type="match status" value="1"/>
</dbReference>
<reference evidence="3 4" key="2">
    <citation type="submission" date="2017-09" db="EMBL/GenBank/DDBJ databases">
        <title>Tripartite evolution among Lactobacillus johnsonii, Lactobacillus taiwanensis, Lactobacillus reuteri and their rodent host.</title>
        <authorList>
            <person name="Wang T."/>
            <person name="Knowles S."/>
            <person name="Cheng C."/>
        </authorList>
    </citation>
    <scope>NUCLEOTIDE SEQUENCE [LARGE SCALE GENOMIC DNA]</scope>
    <source>
        <strain evidence="3 4">114h</strain>
    </source>
</reference>
<gene>
    <name evidence="3" type="ORF">CBF96_05240</name>
</gene>
<evidence type="ECO:0000313" key="4">
    <source>
        <dbReference type="Proteomes" id="UP000215747"/>
    </source>
</evidence>
<name>A0A256SQQ1_LIMRT</name>
<dbReference type="InterPro" id="IPR001387">
    <property type="entry name" value="Cro/C1-type_HTH"/>
</dbReference>
<dbReference type="SMART" id="SM00530">
    <property type="entry name" value="HTH_XRE"/>
    <property type="match status" value="1"/>
</dbReference>
<dbReference type="RefSeq" id="WP_094537087.1">
    <property type="nucleotide sequence ID" value="NZ_JASOXU010000021.1"/>
</dbReference>
<proteinExistence type="predicted"/>
<evidence type="ECO:0000313" key="3">
    <source>
        <dbReference type="EMBL" id="OYS69225.1"/>
    </source>
</evidence>
<dbReference type="SUPFAM" id="SSF47413">
    <property type="entry name" value="lambda repressor-like DNA-binding domains"/>
    <property type="match status" value="1"/>
</dbReference>
<dbReference type="CDD" id="cd00093">
    <property type="entry name" value="HTH_XRE"/>
    <property type="match status" value="1"/>
</dbReference>
<accession>A0A256SQQ1</accession>
<dbReference type="GO" id="GO:0003677">
    <property type="term" value="F:DNA binding"/>
    <property type="evidence" value="ECO:0007669"/>
    <property type="project" value="UniProtKB-KW"/>
</dbReference>